<gene>
    <name evidence="1" type="ORF">LOK49_LG04G01817</name>
</gene>
<reference evidence="1 2" key="1">
    <citation type="journal article" date="2022" name="Plant J.">
        <title>Chromosome-level genome of Camellia lanceoleosa provides a valuable resource for understanding genome evolution and self-incompatibility.</title>
        <authorList>
            <person name="Gong W."/>
            <person name="Xiao S."/>
            <person name="Wang L."/>
            <person name="Liao Z."/>
            <person name="Chang Y."/>
            <person name="Mo W."/>
            <person name="Hu G."/>
            <person name="Li W."/>
            <person name="Zhao G."/>
            <person name="Zhu H."/>
            <person name="Hu X."/>
            <person name="Ji K."/>
            <person name="Xiang X."/>
            <person name="Song Q."/>
            <person name="Yuan D."/>
            <person name="Jin S."/>
            <person name="Zhang L."/>
        </authorList>
    </citation>
    <scope>NUCLEOTIDE SEQUENCE [LARGE SCALE GENOMIC DNA]</scope>
    <source>
        <strain evidence="1">SQ_2022a</strain>
    </source>
</reference>
<organism evidence="1 2">
    <name type="scientific">Camellia lanceoleosa</name>
    <dbReference type="NCBI Taxonomy" id="1840588"/>
    <lineage>
        <taxon>Eukaryota</taxon>
        <taxon>Viridiplantae</taxon>
        <taxon>Streptophyta</taxon>
        <taxon>Embryophyta</taxon>
        <taxon>Tracheophyta</taxon>
        <taxon>Spermatophyta</taxon>
        <taxon>Magnoliopsida</taxon>
        <taxon>eudicotyledons</taxon>
        <taxon>Gunneridae</taxon>
        <taxon>Pentapetalae</taxon>
        <taxon>asterids</taxon>
        <taxon>Ericales</taxon>
        <taxon>Theaceae</taxon>
        <taxon>Camellia</taxon>
    </lineage>
</organism>
<evidence type="ECO:0000313" key="2">
    <source>
        <dbReference type="Proteomes" id="UP001060215"/>
    </source>
</evidence>
<evidence type="ECO:0000313" key="1">
    <source>
        <dbReference type="EMBL" id="KAI8018726.1"/>
    </source>
</evidence>
<accession>A0ACC0I490</accession>
<sequence length="161" mass="17859">MDAGDLRRRTVKRFVEDLGSVDRNAIDDAIRHVVQVVKLLAKKEDREGLDSSINELLLLGMQREPGGVAKGSTRSCQRRGTRRGFAIGEVVLADGFEGLEFEGKVHDTKLLHSLEVLFDPLFSALFVPRNLMGFLDLVSAIFVDLVVARVCRGFYVVSLSI</sequence>
<keyword evidence="2" id="KW-1185">Reference proteome</keyword>
<name>A0ACC0I490_9ERIC</name>
<protein>
    <submittedName>
        <fullName evidence="1">Uncharacterized protein</fullName>
    </submittedName>
</protein>
<proteinExistence type="predicted"/>
<comment type="caution">
    <text evidence="1">The sequence shown here is derived from an EMBL/GenBank/DDBJ whole genome shotgun (WGS) entry which is preliminary data.</text>
</comment>
<dbReference type="EMBL" id="CM045759">
    <property type="protein sequence ID" value="KAI8018726.1"/>
    <property type="molecule type" value="Genomic_DNA"/>
</dbReference>
<dbReference type="Proteomes" id="UP001060215">
    <property type="component" value="Chromosome 2"/>
</dbReference>